<gene>
    <name evidence="1" type="ORF">DSCOOX_52350</name>
</gene>
<evidence type="ECO:0000313" key="2">
    <source>
        <dbReference type="Proteomes" id="UP000422108"/>
    </source>
</evidence>
<dbReference type="RefSeq" id="WP_155312856.1">
    <property type="nucleotide sequence ID" value="NZ_AP021879.1"/>
</dbReference>
<dbReference type="Pfam" id="PF05354">
    <property type="entry name" value="Phage_attach"/>
    <property type="match status" value="1"/>
</dbReference>
<sequence>MNLADAKVYAMDVLFSADHADLITYNGSPIYGHITYGGRNAPTAKHATLTVRVSDVPDPQYRDTVIVGSTTWRVFQDQSQDVIIAGDGLTWEIPLIRDEKPRAF</sequence>
<dbReference type="InterPro" id="IPR008018">
    <property type="entry name" value="Phage_tail_attach_FII"/>
</dbReference>
<dbReference type="Proteomes" id="UP000422108">
    <property type="component" value="Chromosome"/>
</dbReference>
<proteinExistence type="predicted"/>
<evidence type="ECO:0000313" key="1">
    <source>
        <dbReference type="EMBL" id="BBO92055.1"/>
    </source>
</evidence>
<dbReference type="GO" id="GO:0019068">
    <property type="term" value="P:virion assembly"/>
    <property type="evidence" value="ECO:0007669"/>
    <property type="project" value="InterPro"/>
</dbReference>
<dbReference type="EMBL" id="AP021879">
    <property type="protein sequence ID" value="BBO92055.1"/>
    <property type="molecule type" value="Genomic_DNA"/>
</dbReference>
<dbReference type="AlphaFoldDB" id="A0A5K8AHA0"/>
<organism evidence="1 2">
    <name type="scientific">Desulfosarcina ovata subsp. ovata</name>
    <dbReference type="NCBI Taxonomy" id="2752305"/>
    <lineage>
        <taxon>Bacteria</taxon>
        <taxon>Pseudomonadati</taxon>
        <taxon>Thermodesulfobacteriota</taxon>
        <taxon>Desulfobacteria</taxon>
        <taxon>Desulfobacterales</taxon>
        <taxon>Desulfosarcinaceae</taxon>
        <taxon>Desulfosarcina</taxon>
    </lineage>
</organism>
<keyword evidence="2" id="KW-1185">Reference proteome</keyword>
<protein>
    <submittedName>
        <fullName evidence="1">Uncharacterized protein</fullName>
    </submittedName>
</protein>
<reference evidence="1 2" key="1">
    <citation type="submission" date="2019-11" db="EMBL/GenBank/DDBJ databases">
        <title>Comparative genomics of hydrocarbon-degrading Desulfosarcina strains.</title>
        <authorList>
            <person name="Watanabe M."/>
            <person name="Kojima H."/>
            <person name="Fukui M."/>
        </authorList>
    </citation>
    <scope>NUCLEOTIDE SEQUENCE [LARGE SCALE GENOMIC DNA]</scope>
    <source>
        <strain evidence="2">oXyS1</strain>
    </source>
</reference>
<accession>A0A5K8AHA0</accession>
<name>A0A5K8AHA0_9BACT</name>